<evidence type="ECO:0000256" key="2">
    <source>
        <dbReference type="ARBA" id="ARBA00022801"/>
    </source>
</evidence>
<dbReference type="PANTHER" id="PTHR48081">
    <property type="entry name" value="AB HYDROLASE SUPERFAMILY PROTEIN C4A8.06C"/>
    <property type="match status" value="1"/>
</dbReference>
<feature type="domain" description="Alpha/beta hydrolase fold-3" evidence="3">
    <location>
        <begin position="90"/>
        <end position="285"/>
    </location>
</feature>
<evidence type="ECO:0000259" key="3">
    <source>
        <dbReference type="Pfam" id="PF07859"/>
    </source>
</evidence>
<keyword evidence="2" id="KW-0378">Hydrolase</keyword>
<dbReference type="EMBL" id="AP027732">
    <property type="protein sequence ID" value="BDZ48551.1"/>
    <property type="molecule type" value="Genomic_DNA"/>
</dbReference>
<dbReference type="InterPro" id="IPR013094">
    <property type="entry name" value="AB_hydrolase_3"/>
</dbReference>
<dbReference type="Gene3D" id="3.40.50.1820">
    <property type="entry name" value="alpha/beta hydrolase"/>
    <property type="match status" value="1"/>
</dbReference>
<dbReference type="RefSeq" id="WP_286345515.1">
    <property type="nucleotide sequence ID" value="NZ_AP027732.1"/>
</dbReference>
<sequence length="310" mass="33318">MTDESAGYVPTSVSAQAQQWLQIPKQTPTYPPTDDTAAWLSMIEQTDKAVVQQFLSVELPVTTDDVTVDGVPVFVVRGPAVAENDRRIYLDFHGGGLITGGGQVARTMTGMAALSGGLTTWGVDYRMPPLNPYPAGLDDAMTVYRHALEDHDPADVFVGGGSAGGNIAAALMLRAHDEGLPMPAALVLNTPEIDLTESGDSFYTNAQFDNILGSLREVNVLYAAGHALDEPYLSPLFGDVSTFPPTFLKTGTRDLFLSNTVRLHRKLRNAGVEAVLHVGEAMPHGGFAGAPEDQELDAELQLFLEQHSRR</sequence>
<name>A0ABN6XUA5_9MICO</name>
<evidence type="ECO:0000256" key="1">
    <source>
        <dbReference type="ARBA" id="ARBA00010515"/>
    </source>
</evidence>
<evidence type="ECO:0000313" key="4">
    <source>
        <dbReference type="EMBL" id="BDZ48551.1"/>
    </source>
</evidence>
<dbReference type="InterPro" id="IPR029058">
    <property type="entry name" value="AB_hydrolase_fold"/>
</dbReference>
<protein>
    <recommendedName>
        <fullName evidence="3">Alpha/beta hydrolase fold-3 domain-containing protein</fullName>
    </recommendedName>
</protein>
<dbReference type="PANTHER" id="PTHR48081:SF30">
    <property type="entry name" value="ACETYL-HYDROLASE LIPR-RELATED"/>
    <property type="match status" value="1"/>
</dbReference>
<dbReference type="InterPro" id="IPR050300">
    <property type="entry name" value="GDXG_lipolytic_enzyme"/>
</dbReference>
<dbReference type="SUPFAM" id="SSF53474">
    <property type="entry name" value="alpha/beta-Hydrolases"/>
    <property type="match status" value="1"/>
</dbReference>
<evidence type="ECO:0000313" key="5">
    <source>
        <dbReference type="Proteomes" id="UP001321486"/>
    </source>
</evidence>
<dbReference type="Proteomes" id="UP001321486">
    <property type="component" value="Chromosome"/>
</dbReference>
<comment type="similarity">
    <text evidence="1">Belongs to the 'GDXG' lipolytic enzyme family.</text>
</comment>
<proteinExistence type="inferred from homology"/>
<reference evidence="5" key="1">
    <citation type="journal article" date="2019" name="Int. J. Syst. Evol. Microbiol.">
        <title>The Global Catalogue of Microorganisms (GCM) 10K type strain sequencing project: providing services to taxonomists for standard genome sequencing and annotation.</title>
        <authorList>
            <consortium name="The Broad Institute Genomics Platform"/>
            <consortium name="The Broad Institute Genome Sequencing Center for Infectious Disease"/>
            <person name="Wu L."/>
            <person name="Ma J."/>
        </authorList>
    </citation>
    <scope>NUCLEOTIDE SEQUENCE [LARGE SCALE GENOMIC DNA]</scope>
    <source>
        <strain evidence="5">NBRC 108728</strain>
    </source>
</reference>
<dbReference type="Pfam" id="PF07859">
    <property type="entry name" value="Abhydrolase_3"/>
    <property type="match status" value="1"/>
</dbReference>
<organism evidence="4 5">
    <name type="scientific">Frondihabitans sucicola</name>
    <dbReference type="NCBI Taxonomy" id="1268041"/>
    <lineage>
        <taxon>Bacteria</taxon>
        <taxon>Bacillati</taxon>
        <taxon>Actinomycetota</taxon>
        <taxon>Actinomycetes</taxon>
        <taxon>Micrococcales</taxon>
        <taxon>Microbacteriaceae</taxon>
        <taxon>Frondihabitans</taxon>
    </lineage>
</organism>
<gene>
    <name evidence="4" type="ORF">GCM10025867_07920</name>
</gene>
<accession>A0ABN6XUA5</accession>
<keyword evidence="5" id="KW-1185">Reference proteome</keyword>